<keyword evidence="1" id="KW-1133">Transmembrane helix</keyword>
<feature type="transmembrane region" description="Helical" evidence="1">
    <location>
        <begin position="43"/>
        <end position="65"/>
    </location>
</feature>
<dbReference type="Proteomes" id="UP000053240">
    <property type="component" value="Unassembled WGS sequence"/>
</dbReference>
<sequence>MPPLHDGCVTSTAGSQRVHITSTLLFKIIAPPPQQKFKLFSSAAVTLAGIVAVLALVSAAAAGFIGSGWSSPVVYSRPAVVYSRPAVVYSRPAVVYSPSYYGGLGYGSHGYGGWSSGLRSGWW</sequence>
<accession>A0A0N0PD52</accession>
<keyword evidence="1" id="KW-0472">Membrane</keyword>
<protein>
    <submittedName>
        <fullName evidence="2">Uncharacterized protein</fullName>
    </submittedName>
</protein>
<name>A0A0N0PD52_PAPMA</name>
<keyword evidence="3" id="KW-1185">Reference proteome</keyword>
<evidence type="ECO:0000256" key="1">
    <source>
        <dbReference type="SAM" id="Phobius"/>
    </source>
</evidence>
<gene>
    <name evidence="2" type="ORF">RR48_05678</name>
</gene>
<reference evidence="2 3" key="1">
    <citation type="journal article" date="2015" name="Nat. Commun.">
        <title>Outbred genome sequencing and CRISPR/Cas9 gene editing in butterflies.</title>
        <authorList>
            <person name="Li X."/>
            <person name="Fan D."/>
            <person name="Zhang W."/>
            <person name="Liu G."/>
            <person name="Zhang L."/>
            <person name="Zhao L."/>
            <person name="Fang X."/>
            <person name="Chen L."/>
            <person name="Dong Y."/>
            <person name="Chen Y."/>
            <person name="Ding Y."/>
            <person name="Zhao R."/>
            <person name="Feng M."/>
            <person name="Zhu Y."/>
            <person name="Feng Y."/>
            <person name="Jiang X."/>
            <person name="Zhu D."/>
            <person name="Xiang H."/>
            <person name="Feng X."/>
            <person name="Li S."/>
            <person name="Wang J."/>
            <person name="Zhang G."/>
            <person name="Kronforst M.R."/>
            <person name="Wang W."/>
        </authorList>
    </citation>
    <scope>NUCLEOTIDE SEQUENCE [LARGE SCALE GENOMIC DNA]</scope>
    <source>
        <strain evidence="2">Ya'a_city_454_Pm</strain>
        <tissue evidence="2">Whole body</tissue>
    </source>
</reference>
<evidence type="ECO:0000313" key="2">
    <source>
        <dbReference type="EMBL" id="KPJ15714.1"/>
    </source>
</evidence>
<proteinExistence type="predicted"/>
<organism evidence="2 3">
    <name type="scientific">Papilio machaon</name>
    <name type="common">Old World swallowtail butterfly</name>
    <dbReference type="NCBI Taxonomy" id="76193"/>
    <lineage>
        <taxon>Eukaryota</taxon>
        <taxon>Metazoa</taxon>
        <taxon>Ecdysozoa</taxon>
        <taxon>Arthropoda</taxon>
        <taxon>Hexapoda</taxon>
        <taxon>Insecta</taxon>
        <taxon>Pterygota</taxon>
        <taxon>Neoptera</taxon>
        <taxon>Endopterygota</taxon>
        <taxon>Lepidoptera</taxon>
        <taxon>Glossata</taxon>
        <taxon>Ditrysia</taxon>
        <taxon>Papilionoidea</taxon>
        <taxon>Papilionidae</taxon>
        <taxon>Papilioninae</taxon>
        <taxon>Papilio</taxon>
    </lineage>
</organism>
<evidence type="ECO:0000313" key="3">
    <source>
        <dbReference type="Proteomes" id="UP000053240"/>
    </source>
</evidence>
<dbReference type="AlphaFoldDB" id="A0A0N0PD52"/>
<dbReference type="InParanoid" id="A0A0N0PD52"/>
<keyword evidence="1" id="KW-0812">Transmembrane</keyword>
<dbReference type="EMBL" id="KQ460326">
    <property type="protein sequence ID" value="KPJ15714.1"/>
    <property type="molecule type" value="Genomic_DNA"/>
</dbReference>